<dbReference type="AlphaFoldDB" id="A0A0F9QSD5"/>
<proteinExistence type="predicted"/>
<protein>
    <submittedName>
        <fullName evidence="1">Uncharacterized protein</fullName>
    </submittedName>
</protein>
<reference evidence="1" key="1">
    <citation type="journal article" date="2015" name="Nature">
        <title>Complex archaea that bridge the gap between prokaryotes and eukaryotes.</title>
        <authorList>
            <person name="Spang A."/>
            <person name="Saw J.H."/>
            <person name="Jorgensen S.L."/>
            <person name="Zaremba-Niedzwiedzka K."/>
            <person name="Martijn J."/>
            <person name="Lind A.E."/>
            <person name="van Eijk R."/>
            <person name="Schleper C."/>
            <person name="Guy L."/>
            <person name="Ettema T.J."/>
        </authorList>
    </citation>
    <scope>NUCLEOTIDE SEQUENCE</scope>
</reference>
<sequence>MFYEEVLRKLNKEEIRYLVVGGIALNLHGVPRTTMDLDLMVDLSKKNLSKLTNVLKSLGYEPKTPNKAADLLDEEKRKMWIRDKNMLAFCFIDPKKPYKQVDIFIDNPIDFEKADQARNDINAEGLVLPLISLDNLIQLKEKSSRKQDISDVEALKQIKEIENNE</sequence>
<dbReference type="InterPro" id="IPR043519">
    <property type="entry name" value="NT_sf"/>
</dbReference>
<accession>A0A0F9QSD5</accession>
<gene>
    <name evidence="1" type="ORF">LCGC14_0739090</name>
</gene>
<dbReference type="SUPFAM" id="SSF81301">
    <property type="entry name" value="Nucleotidyltransferase"/>
    <property type="match status" value="1"/>
</dbReference>
<organism evidence="1">
    <name type="scientific">marine sediment metagenome</name>
    <dbReference type="NCBI Taxonomy" id="412755"/>
    <lineage>
        <taxon>unclassified sequences</taxon>
        <taxon>metagenomes</taxon>
        <taxon>ecological metagenomes</taxon>
    </lineage>
</organism>
<name>A0A0F9QSD5_9ZZZZ</name>
<dbReference type="EMBL" id="LAZR01001739">
    <property type="protein sequence ID" value="KKN39877.1"/>
    <property type="molecule type" value="Genomic_DNA"/>
</dbReference>
<dbReference type="Gene3D" id="3.30.460.40">
    <property type="match status" value="1"/>
</dbReference>
<evidence type="ECO:0000313" key="1">
    <source>
        <dbReference type="EMBL" id="KKN39877.1"/>
    </source>
</evidence>
<comment type="caution">
    <text evidence="1">The sequence shown here is derived from an EMBL/GenBank/DDBJ whole genome shotgun (WGS) entry which is preliminary data.</text>
</comment>